<evidence type="ECO:0000313" key="2">
    <source>
        <dbReference type="Proteomes" id="UP000076722"/>
    </source>
</evidence>
<accession>A0A164SFI4</accession>
<gene>
    <name evidence="1" type="ORF">SISNIDRAFT_414083</name>
</gene>
<dbReference type="AlphaFoldDB" id="A0A164SFI4"/>
<dbReference type="Pfam" id="PF14223">
    <property type="entry name" value="Retrotran_gag_2"/>
    <property type="match status" value="1"/>
</dbReference>
<reference evidence="1 2" key="1">
    <citation type="journal article" date="2016" name="Mol. Biol. Evol.">
        <title>Comparative Genomics of Early-Diverging Mushroom-Forming Fungi Provides Insights into the Origins of Lignocellulose Decay Capabilities.</title>
        <authorList>
            <person name="Nagy L.G."/>
            <person name="Riley R."/>
            <person name="Tritt A."/>
            <person name="Adam C."/>
            <person name="Daum C."/>
            <person name="Floudas D."/>
            <person name="Sun H."/>
            <person name="Yadav J.S."/>
            <person name="Pangilinan J."/>
            <person name="Larsson K.H."/>
            <person name="Matsuura K."/>
            <person name="Barry K."/>
            <person name="Labutti K."/>
            <person name="Kuo R."/>
            <person name="Ohm R.A."/>
            <person name="Bhattacharya S.S."/>
            <person name="Shirouzu T."/>
            <person name="Yoshinaga Y."/>
            <person name="Martin F.M."/>
            <person name="Grigoriev I.V."/>
            <person name="Hibbett D.S."/>
        </authorList>
    </citation>
    <scope>NUCLEOTIDE SEQUENCE [LARGE SCALE GENOMIC DNA]</scope>
    <source>
        <strain evidence="1 2">HHB9708</strain>
    </source>
</reference>
<dbReference type="Proteomes" id="UP000076722">
    <property type="component" value="Unassembled WGS sequence"/>
</dbReference>
<evidence type="ECO:0000313" key="1">
    <source>
        <dbReference type="EMBL" id="KZS91429.1"/>
    </source>
</evidence>
<name>A0A164SFI4_9AGAM</name>
<protein>
    <submittedName>
        <fullName evidence="1">Uncharacterized protein</fullName>
    </submittedName>
</protein>
<proteinExistence type="predicted"/>
<dbReference type="OrthoDB" id="2847449at2759"/>
<dbReference type="STRING" id="1314777.A0A164SFI4"/>
<sequence length="117" mass="13080">MSLENSTSGMFKIPILTGTNWIPFKRRMTGVLRELKLYKYVDGSATLIVPLHPTALTAAEITANEAWEEGNDKAMNRIVLSISDEQSMHVMDAETAKSMWDKLRNIHEPHGLLGILA</sequence>
<organism evidence="1 2">
    <name type="scientific">Sistotremastrum niveocremeum HHB9708</name>
    <dbReference type="NCBI Taxonomy" id="1314777"/>
    <lineage>
        <taxon>Eukaryota</taxon>
        <taxon>Fungi</taxon>
        <taxon>Dikarya</taxon>
        <taxon>Basidiomycota</taxon>
        <taxon>Agaricomycotina</taxon>
        <taxon>Agaricomycetes</taxon>
        <taxon>Sistotremastrales</taxon>
        <taxon>Sistotremastraceae</taxon>
        <taxon>Sertulicium</taxon>
        <taxon>Sertulicium niveocremeum</taxon>
    </lineage>
</organism>
<feature type="non-terminal residue" evidence="1">
    <location>
        <position position="117"/>
    </location>
</feature>
<keyword evidence="2" id="KW-1185">Reference proteome</keyword>
<dbReference type="EMBL" id="KV419415">
    <property type="protein sequence ID" value="KZS91429.1"/>
    <property type="molecule type" value="Genomic_DNA"/>
</dbReference>